<organism evidence="2 3">
    <name type="scientific">Colocasia esculenta</name>
    <name type="common">Wild taro</name>
    <name type="synonym">Arum esculentum</name>
    <dbReference type="NCBI Taxonomy" id="4460"/>
    <lineage>
        <taxon>Eukaryota</taxon>
        <taxon>Viridiplantae</taxon>
        <taxon>Streptophyta</taxon>
        <taxon>Embryophyta</taxon>
        <taxon>Tracheophyta</taxon>
        <taxon>Spermatophyta</taxon>
        <taxon>Magnoliopsida</taxon>
        <taxon>Liliopsida</taxon>
        <taxon>Araceae</taxon>
        <taxon>Aroideae</taxon>
        <taxon>Colocasieae</taxon>
        <taxon>Colocasia</taxon>
    </lineage>
</organism>
<dbReference type="Proteomes" id="UP000652761">
    <property type="component" value="Unassembled WGS sequence"/>
</dbReference>
<evidence type="ECO:0000313" key="3">
    <source>
        <dbReference type="Proteomes" id="UP000652761"/>
    </source>
</evidence>
<gene>
    <name evidence="2" type="ORF">Taro_003753</name>
</gene>
<evidence type="ECO:0000256" key="1">
    <source>
        <dbReference type="SAM" id="MobiDB-lite"/>
    </source>
</evidence>
<evidence type="ECO:0000313" key="2">
    <source>
        <dbReference type="EMBL" id="MQL71432.1"/>
    </source>
</evidence>
<comment type="caution">
    <text evidence="2">The sequence shown here is derived from an EMBL/GenBank/DDBJ whole genome shotgun (WGS) entry which is preliminary data.</text>
</comment>
<keyword evidence="3" id="KW-1185">Reference proteome</keyword>
<protein>
    <submittedName>
        <fullName evidence="2">Uncharacterized protein</fullName>
    </submittedName>
</protein>
<accession>A0A843TGC8</accession>
<reference evidence="2" key="1">
    <citation type="submission" date="2017-07" db="EMBL/GenBank/DDBJ databases">
        <title>Taro Niue Genome Assembly and Annotation.</title>
        <authorList>
            <person name="Atibalentja N."/>
            <person name="Keating K."/>
            <person name="Fields C.J."/>
        </authorList>
    </citation>
    <scope>NUCLEOTIDE SEQUENCE</scope>
    <source>
        <strain evidence="2">Niue_2</strain>
        <tissue evidence="2">Leaf</tissue>
    </source>
</reference>
<dbReference type="EMBL" id="NMUH01000098">
    <property type="protein sequence ID" value="MQL71432.1"/>
    <property type="molecule type" value="Genomic_DNA"/>
</dbReference>
<sequence length="426" mass="45952">MSFAARELGLCVSTMVPRPPQFYLEGPSGHSVRFLPLSNRLRLVRVPSLRRPGPLVAQPVESLLSSLRSNDQDAVLLPSAPKTHEELPKDDDIDDWDYDLDVTDILILDPNWDPSMENPDDPRFSIPFDDLMEMMRGPLPAVNEEVPQATTVAVESIAADATPSLYVEASIALNEGENELPTPSHPLLDSSMPHKEMGIPDKPSVTWIFVFSSSFVYISLFSCSTTMTGQGDPSPMPNPRVTNNDEGGSFAPLPPTLDLPATAMEAKVPAKPSECFLDVENSGATSPLNASELDFSETCVISGNHNAAEVSSHPSLAASGPFLALEILEAWLAALRSEAVGTTGQISIVRDQHTSLLSTQREKSARATLLRMLASCLDRSVAEDAQHSVALAARLLSLEVEQSRIHATIAALEAEVDLLRASDIGV</sequence>
<dbReference type="AlphaFoldDB" id="A0A843TGC8"/>
<feature type="region of interest" description="Disordered" evidence="1">
    <location>
        <begin position="228"/>
        <end position="248"/>
    </location>
</feature>
<proteinExistence type="predicted"/>
<name>A0A843TGC8_COLES</name>